<evidence type="ECO:0000256" key="2">
    <source>
        <dbReference type="ARBA" id="ARBA00023002"/>
    </source>
</evidence>
<dbReference type="InterPro" id="IPR036291">
    <property type="entry name" value="NAD(P)-bd_dom_sf"/>
</dbReference>
<proteinExistence type="predicted"/>
<dbReference type="InterPro" id="IPR008030">
    <property type="entry name" value="NmrA-like"/>
</dbReference>
<dbReference type="Proteomes" id="UP001287286">
    <property type="component" value="Unassembled WGS sequence"/>
</dbReference>
<protein>
    <recommendedName>
        <fullName evidence="4">NmrA-like domain-containing protein</fullName>
    </recommendedName>
</protein>
<sequence>MEHPLASRKIVTGCRACAASGAVSCPSGSYAGGIMSLRSWVATMSPLLKSILACYVKGPRAQGEMRSAELRFSRVLECNMIELAPYAKPSRVPTAAPFASTTWDVAVDAHVNWPPRRPNGADGPPSTEPADPPGRRTRNPRRPGSGNAGVAVGCARQGRRDVVLLSDAPRGASVSRAPVHKGWRPAGVPTVFPRKLEHSYPTTMSARPTVAIAGATGNLGAKIAEGFLERPFRDRFLDVIVLARARSAKAEDLVARGATLRVYAEDNLKEALAGVDVLINAVGPSGHHFKEALLRSIPGSAVRLYFPSEFGVDHYVHDFPHDEWDAKKAHFRLAKQLIPDVSVCRVYAGLFLEDSIGPWFGFDTKNGRYEAVGDPAQRTSYTSMRDVGKALAVLASRPADTVPPEVHLSGDSKSMAEIAEIMGANGAGQVQATSVPLESYKAGVLARPSPTPERYLRFLMGEGKIDHSAERMGNQNHLVQVAGGGWTWRSMAQLAKETQGRPWADAEWQLVS</sequence>
<organism evidence="5 6">
    <name type="scientific">Purpureocillium lilacinum</name>
    <name type="common">Paecilomyces lilacinus</name>
    <dbReference type="NCBI Taxonomy" id="33203"/>
    <lineage>
        <taxon>Eukaryota</taxon>
        <taxon>Fungi</taxon>
        <taxon>Dikarya</taxon>
        <taxon>Ascomycota</taxon>
        <taxon>Pezizomycotina</taxon>
        <taxon>Sordariomycetes</taxon>
        <taxon>Hypocreomycetidae</taxon>
        <taxon>Hypocreales</taxon>
        <taxon>Ophiocordycipitaceae</taxon>
        <taxon>Purpureocillium</taxon>
    </lineage>
</organism>
<dbReference type="Gene3D" id="3.90.25.10">
    <property type="entry name" value="UDP-galactose 4-epimerase, domain 1"/>
    <property type="match status" value="1"/>
</dbReference>
<dbReference type="Pfam" id="PF05368">
    <property type="entry name" value="NmrA"/>
    <property type="match status" value="1"/>
</dbReference>
<feature type="region of interest" description="Disordered" evidence="3">
    <location>
        <begin position="111"/>
        <end position="151"/>
    </location>
</feature>
<reference evidence="5 6" key="1">
    <citation type="journal article" date="2024" name="Microbiol. Resour. Announc.">
        <title>Genome annotations for the ascomycete fungi Trichoderma harzianum, Trichoderma aggressivum, and Purpureocillium lilacinum.</title>
        <authorList>
            <person name="Beijen E.P.W."/>
            <person name="Ohm R.A."/>
        </authorList>
    </citation>
    <scope>NUCLEOTIDE SEQUENCE [LARGE SCALE GENOMIC DNA]</scope>
    <source>
        <strain evidence="5 6">CBS 150709</strain>
    </source>
</reference>
<dbReference type="InterPro" id="IPR051609">
    <property type="entry name" value="NmrA/Isoflavone_reductase-like"/>
</dbReference>
<keyword evidence="6" id="KW-1185">Reference proteome</keyword>
<keyword evidence="1" id="KW-0521">NADP</keyword>
<feature type="domain" description="NmrA-like" evidence="4">
    <location>
        <begin position="209"/>
        <end position="444"/>
    </location>
</feature>
<dbReference type="Gene3D" id="3.40.50.720">
    <property type="entry name" value="NAD(P)-binding Rossmann-like Domain"/>
    <property type="match status" value="1"/>
</dbReference>
<evidence type="ECO:0000313" key="5">
    <source>
        <dbReference type="EMBL" id="KAK4083446.1"/>
    </source>
</evidence>
<accession>A0ABR0BMA1</accession>
<evidence type="ECO:0000256" key="1">
    <source>
        <dbReference type="ARBA" id="ARBA00022857"/>
    </source>
</evidence>
<keyword evidence="2" id="KW-0560">Oxidoreductase</keyword>
<evidence type="ECO:0000259" key="4">
    <source>
        <dbReference type="Pfam" id="PF05368"/>
    </source>
</evidence>
<evidence type="ECO:0000313" key="6">
    <source>
        <dbReference type="Proteomes" id="UP001287286"/>
    </source>
</evidence>
<comment type="caution">
    <text evidence="5">The sequence shown here is derived from an EMBL/GenBank/DDBJ whole genome shotgun (WGS) entry which is preliminary data.</text>
</comment>
<name>A0ABR0BMA1_PURLI</name>
<dbReference type="SUPFAM" id="SSF51735">
    <property type="entry name" value="NAD(P)-binding Rossmann-fold domains"/>
    <property type="match status" value="1"/>
</dbReference>
<evidence type="ECO:0000256" key="3">
    <source>
        <dbReference type="SAM" id="MobiDB-lite"/>
    </source>
</evidence>
<dbReference type="EMBL" id="JAWRVI010000056">
    <property type="protein sequence ID" value="KAK4083446.1"/>
    <property type="molecule type" value="Genomic_DNA"/>
</dbReference>
<dbReference type="PANTHER" id="PTHR47706:SF9">
    <property type="entry name" value="NMRA-LIKE DOMAIN-CONTAINING PROTEIN-RELATED"/>
    <property type="match status" value="1"/>
</dbReference>
<dbReference type="PANTHER" id="PTHR47706">
    <property type="entry name" value="NMRA-LIKE FAMILY PROTEIN"/>
    <property type="match status" value="1"/>
</dbReference>
<gene>
    <name evidence="5" type="ORF">Purlil1_10683</name>
</gene>